<dbReference type="Pfam" id="PF00571">
    <property type="entry name" value="CBS"/>
    <property type="match status" value="2"/>
</dbReference>
<name>A0A6M1SVZ1_9BACT</name>
<dbReference type="InterPro" id="IPR044725">
    <property type="entry name" value="CBSX3_CBS_dom"/>
</dbReference>
<dbReference type="PANTHER" id="PTHR43080:SF2">
    <property type="entry name" value="CBS DOMAIN-CONTAINING PROTEIN"/>
    <property type="match status" value="1"/>
</dbReference>
<evidence type="ECO:0000256" key="1">
    <source>
        <dbReference type="ARBA" id="ARBA00023122"/>
    </source>
</evidence>
<evidence type="ECO:0000259" key="3">
    <source>
        <dbReference type="PROSITE" id="PS51371"/>
    </source>
</evidence>
<dbReference type="CDD" id="cd04623">
    <property type="entry name" value="CBS_pair_bac_euk"/>
    <property type="match status" value="1"/>
</dbReference>
<keyword evidence="5" id="KW-1185">Reference proteome</keyword>
<comment type="caution">
    <text evidence="4">The sequence shown here is derived from an EMBL/GenBank/DDBJ whole genome shotgun (WGS) entry which is preliminary data.</text>
</comment>
<keyword evidence="1 2" id="KW-0129">CBS domain</keyword>
<feature type="domain" description="CBS" evidence="3">
    <location>
        <begin position="7"/>
        <end position="66"/>
    </location>
</feature>
<reference evidence="4 5" key="1">
    <citation type="submission" date="2020-02" db="EMBL/GenBank/DDBJ databases">
        <title>Balneolaceae bacterium YR4-1, complete genome.</title>
        <authorList>
            <person name="Li Y."/>
            <person name="Wu S."/>
        </authorList>
    </citation>
    <scope>NUCLEOTIDE SEQUENCE [LARGE SCALE GENOMIC DNA]</scope>
    <source>
        <strain evidence="4 5">YR4-1</strain>
    </source>
</reference>
<dbReference type="InterPro" id="IPR000644">
    <property type="entry name" value="CBS_dom"/>
</dbReference>
<dbReference type="RefSeq" id="WP_165140461.1">
    <property type="nucleotide sequence ID" value="NZ_JAALLT010000002.1"/>
</dbReference>
<dbReference type="SUPFAM" id="SSF54631">
    <property type="entry name" value="CBS-domain pair"/>
    <property type="match status" value="1"/>
</dbReference>
<evidence type="ECO:0000313" key="5">
    <source>
        <dbReference type="Proteomes" id="UP000473278"/>
    </source>
</evidence>
<dbReference type="SMART" id="SM00116">
    <property type="entry name" value="CBS"/>
    <property type="match status" value="2"/>
</dbReference>
<dbReference type="InterPro" id="IPR046342">
    <property type="entry name" value="CBS_dom_sf"/>
</dbReference>
<proteinExistence type="predicted"/>
<gene>
    <name evidence="4" type="ORF">G3570_06455</name>
</gene>
<dbReference type="EMBL" id="JAALLT010000002">
    <property type="protein sequence ID" value="NGP76266.1"/>
    <property type="molecule type" value="Genomic_DNA"/>
</dbReference>
<dbReference type="Gene3D" id="3.10.580.10">
    <property type="entry name" value="CBS-domain"/>
    <property type="match status" value="1"/>
</dbReference>
<organism evidence="4 5">
    <name type="scientific">Halalkalibaculum roseum</name>
    <dbReference type="NCBI Taxonomy" id="2709311"/>
    <lineage>
        <taxon>Bacteria</taxon>
        <taxon>Pseudomonadati</taxon>
        <taxon>Balneolota</taxon>
        <taxon>Balneolia</taxon>
        <taxon>Balneolales</taxon>
        <taxon>Balneolaceae</taxon>
        <taxon>Halalkalibaculum</taxon>
    </lineage>
</organism>
<accession>A0A6M1SVZ1</accession>
<dbReference type="InterPro" id="IPR051257">
    <property type="entry name" value="Diverse_CBS-Domain"/>
</dbReference>
<evidence type="ECO:0000256" key="2">
    <source>
        <dbReference type="PROSITE-ProRule" id="PRU00703"/>
    </source>
</evidence>
<dbReference type="AlphaFoldDB" id="A0A6M1SVZ1"/>
<dbReference type="PANTHER" id="PTHR43080">
    <property type="entry name" value="CBS DOMAIN-CONTAINING PROTEIN CBSX3, MITOCHONDRIAL"/>
    <property type="match status" value="1"/>
</dbReference>
<sequence length="146" mass="16398">MLIRNILNEKGTKVFDIEPEDTVYDAIKKMADKDIGALLVMEGEKLKGIITERDYRNKVILKGRRSKTTAVREIMTSDLYTVQPTDTVDTCMALMTDRKFRHLPVVENGKVVGVISIGDLVKAVITKQKVEIHNLRDYISGGSYPG</sequence>
<dbReference type="PROSITE" id="PS51371">
    <property type="entry name" value="CBS"/>
    <property type="match status" value="2"/>
</dbReference>
<protein>
    <submittedName>
        <fullName evidence="4">CBS domain-containing protein</fullName>
    </submittedName>
</protein>
<feature type="domain" description="CBS" evidence="3">
    <location>
        <begin position="75"/>
        <end position="132"/>
    </location>
</feature>
<dbReference type="Proteomes" id="UP000473278">
    <property type="component" value="Unassembled WGS sequence"/>
</dbReference>
<evidence type="ECO:0000313" key="4">
    <source>
        <dbReference type="EMBL" id="NGP76266.1"/>
    </source>
</evidence>